<reference evidence="2 3" key="1">
    <citation type="submission" date="2021-06" db="EMBL/GenBank/DDBJ databases">
        <authorList>
            <person name="Palmer J.M."/>
        </authorList>
    </citation>
    <scope>NUCLEOTIDE SEQUENCE [LARGE SCALE GENOMIC DNA]</scope>
    <source>
        <strain evidence="2 3">XC_2019</strain>
        <tissue evidence="2">Muscle</tissue>
    </source>
</reference>
<proteinExistence type="predicted"/>
<organism evidence="2 3">
    <name type="scientific">Xenoophorus captivus</name>
    <dbReference type="NCBI Taxonomy" id="1517983"/>
    <lineage>
        <taxon>Eukaryota</taxon>
        <taxon>Metazoa</taxon>
        <taxon>Chordata</taxon>
        <taxon>Craniata</taxon>
        <taxon>Vertebrata</taxon>
        <taxon>Euteleostomi</taxon>
        <taxon>Actinopterygii</taxon>
        <taxon>Neopterygii</taxon>
        <taxon>Teleostei</taxon>
        <taxon>Neoteleostei</taxon>
        <taxon>Acanthomorphata</taxon>
        <taxon>Ovalentaria</taxon>
        <taxon>Atherinomorphae</taxon>
        <taxon>Cyprinodontiformes</taxon>
        <taxon>Goodeidae</taxon>
        <taxon>Xenoophorus</taxon>
    </lineage>
</organism>
<evidence type="ECO:0000313" key="2">
    <source>
        <dbReference type="EMBL" id="MEQ2198207.1"/>
    </source>
</evidence>
<comment type="caution">
    <text evidence="2">The sequence shown here is derived from an EMBL/GenBank/DDBJ whole genome shotgun (WGS) entry which is preliminary data.</text>
</comment>
<name>A0ABV0QRR0_9TELE</name>
<sequence>MLGLNTSEPSGSGPDQSPAPSGSAVSKGEIYNDFNIQVLSGQRHWPAASDVFIEVCCTLPSPEQTSSEIPGNYCHFCAGRKCFEQKTEQTKGENSKYAPVP</sequence>
<evidence type="ECO:0000313" key="3">
    <source>
        <dbReference type="Proteomes" id="UP001434883"/>
    </source>
</evidence>
<dbReference type="Proteomes" id="UP001434883">
    <property type="component" value="Unassembled WGS sequence"/>
</dbReference>
<gene>
    <name evidence="2" type="ORF">XENOCAPTIV_009421</name>
</gene>
<protein>
    <submittedName>
        <fullName evidence="2">Uncharacterized protein</fullName>
    </submittedName>
</protein>
<accession>A0ABV0QRR0</accession>
<keyword evidence="3" id="KW-1185">Reference proteome</keyword>
<feature type="region of interest" description="Disordered" evidence="1">
    <location>
        <begin position="1"/>
        <end position="26"/>
    </location>
</feature>
<dbReference type="EMBL" id="JAHRIN010018934">
    <property type="protein sequence ID" value="MEQ2198207.1"/>
    <property type="molecule type" value="Genomic_DNA"/>
</dbReference>
<evidence type="ECO:0000256" key="1">
    <source>
        <dbReference type="SAM" id="MobiDB-lite"/>
    </source>
</evidence>
<feature type="compositionally biased region" description="Polar residues" evidence="1">
    <location>
        <begin position="1"/>
        <end position="24"/>
    </location>
</feature>